<accession>A0A2W5QHI2</accession>
<reference evidence="2 3" key="1">
    <citation type="submission" date="2017-08" db="EMBL/GenBank/DDBJ databases">
        <title>Infants hospitalized years apart are colonized by the same room-sourced microbial strains.</title>
        <authorList>
            <person name="Brooks B."/>
            <person name="Olm M.R."/>
            <person name="Firek B.A."/>
            <person name="Baker R."/>
            <person name="Thomas B.C."/>
            <person name="Morowitz M.J."/>
            <person name="Banfield J.F."/>
        </authorList>
    </citation>
    <scope>NUCLEOTIDE SEQUENCE [LARGE SCALE GENOMIC DNA]</scope>
    <source>
        <strain evidence="2">S2_005_003_R2_41</strain>
    </source>
</reference>
<sequence>MRTLGLIGLVLALLIVGFTMKKQLATVAPSATPAGMAGEGAAPTVRAQSQQIKQQIKQQLDATMSQPRPMPDDN</sequence>
<evidence type="ECO:0000256" key="1">
    <source>
        <dbReference type="SAM" id="MobiDB-lite"/>
    </source>
</evidence>
<feature type="compositionally biased region" description="Low complexity" evidence="1">
    <location>
        <begin position="48"/>
        <end position="59"/>
    </location>
</feature>
<dbReference type="EMBL" id="QFPP01000139">
    <property type="protein sequence ID" value="PZQ74265.1"/>
    <property type="molecule type" value="Genomic_DNA"/>
</dbReference>
<dbReference type="AlphaFoldDB" id="A0A2W5QHI2"/>
<evidence type="ECO:0000313" key="2">
    <source>
        <dbReference type="EMBL" id="PZQ74265.1"/>
    </source>
</evidence>
<proteinExistence type="predicted"/>
<organism evidence="2 3">
    <name type="scientific">Variovorax paradoxus</name>
    <dbReference type="NCBI Taxonomy" id="34073"/>
    <lineage>
        <taxon>Bacteria</taxon>
        <taxon>Pseudomonadati</taxon>
        <taxon>Pseudomonadota</taxon>
        <taxon>Betaproteobacteria</taxon>
        <taxon>Burkholderiales</taxon>
        <taxon>Comamonadaceae</taxon>
        <taxon>Variovorax</taxon>
    </lineage>
</organism>
<gene>
    <name evidence="2" type="ORF">DI563_12755</name>
</gene>
<feature type="region of interest" description="Disordered" evidence="1">
    <location>
        <begin position="31"/>
        <end position="74"/>
    </location>
</feature>
<dbReference type="Proteomes" id="UP000249135">
    <property type="component" value="Unassembled WGS sequence"/>
</dbReference>
<evidence type="ECO:0000313" key="3">
    <source>
        <dbReference type="Proteomes" id="UP000249135"/>
    </source>
</evidence>
<name>A0A2W5QHI2_VARPD</name>
<protein>
    <submittedName>
        <fullName evidence="2">Uncharacterized protein</fullName>
    </submittedName>
</protein>
<comment type="caution">
    <text evidence="2">The sequence shown here is derived from an EMBL/GenBank/DDBJ whole genome shotgun (WGS) entry which is preliminary data.</text>
</comment>